<proteinExistence type="predicted"/>
<comment type="caution">
    <text evidence="1">The sequence shown here is derived from an EMBL/GenBank/DDBJ whole genome shotgun (WGS) entry which is preliminary data.</text>
</comment>
<evidence type="ECO:0000313" key="1">
    <source>
        <dbReference type="EMBL" id="GAF70159.1"/>
    </source>
</evidence>
<dbReference type="AlphaFoldDB" id="X0RMV2"/>
<reference evidence="1" key="1">
    <citation type="journal article" date="2014" name="Front. Microbiol.">
        <title>High frequency of phylogenetically diverse reductive dehalogenase-homologous genes in deep subseafloor sedimentary metagenomes.</title>
        <authorList>
            <person name="Kawai M."/>
            <person name="Futagami T."/>
            <person name="Toyoda A."/>
            <person name="Takaki Y."/>
            <person name="Nishi S."/>
            <person name="Hori S."/>
            <person name="Arai W."/>
            <person name="Tsubouchi T."/>
            <person name="Morono Y."/>
            <person name="Uchiyama I."/>
            <person name="Ito T."/>
            <person name="Fujiyama A."/>
            <person name="Inagaki F."/>
            <person name="Takami H."/>
        </authorList>
    </citation>
    <scope>NUCLEOTIDE SEQUENCE</scope>
    <source>
        <strain evidence="1">Expedition CK06-06</strain>
    </source>
</reference>
<protein>
    <submittedName>
        <fullName evidence="1">Uncharacterized protein</fullName>
    </submittedName>
</protein>
<name>X0RMV2_9ZZZZ</name>
<organism evidence="1">
    <name type="scientific">marine sediment metagenome</name>
    <dbReference type="NCBI Taxonomy" id="412755"/>
    <lineage>
        <taxon>unclassified sequences</taxon>
        <taxon>metagenomes</taxon>
        <taxon>ecological metagenomes</taxon>
    </lineage>
</organism>
<sequence length="153" mass="17139">KHFNDVLGDPNVQSNIRVAIQNFREISEQGKAVMQDLKQVAKQARFVAEDAKELTGKMSKMLDKANTELDRVARAIIDDAEKLGKFFDHLDVVGRNLAEGKGTAGKMLADPELYESMVLTMKRLQLTIDDLGALVKEWQREGLNVKGVGWKLK</sequence>
<gene>
    <name evidence="1" type="ORF">S01H1_12737</name>
</gene>
<accession>X0RMV2</accession>
<feature type="non-terminal residue" evidence="1">
    <location>
        <position position="1"/>
    </location>
</feature>
<dbReference type="EMBL" id="BARS01006550">
    <property type="protein sequence ID" value="GAF70159.1"/>
    <property type="molecule type" value="Genomic_DNA"/>
</dbReference>